<dbReference type="GeneID" id="27668747"/>
<dbReference type="RefSeq" id="XP_016592173.1">
    <property type="nucleotide sequence ID" value="XM_016733470.1"/>
</dbReference>
<organism evidence="1 2">
    <name type="scientific">Sporothrix schenckii 1099-18</name>
    <dbReference type="NCBI Taxonomy" id="1397361"/>
    <lineage>
        <taxon>Eukaryota</taxon>
        <taxon>Fungi</taxon>
        <taxon>Dikarya</taxon>
        <taxon>Ascomycota</taxon>
        <taxon>Pezizomycotina</taxon>
        <taxon>Sordariomycetes</taxon>
        <taxon>Sordariomycetidae</taxon>
        <taxon>Ophiostomatales</taxon>
        <taxon>Ophiostomataceae</taxon>
        <taxon>Sporothrix</taxon>
    </lineage>
</organism>
<dbReference type="VEuPathDB" id="FungiDB:SPSK_06774"/>
<sequence>MSSLDKSQLQQEMSTLPLSTISTSIAASSTSTAAAASSTNTVSYTLSSSTSTSNPGFLGGVITDAVNEVLSSTTNYTS</sequence>
<dbReference type="AlphaFoldDB" id="A0A0F2MIQ5"/>
<dbReference type="EMBL" id="AXCR01000001">
    <property type="protein sequence ID" value="KJR89497.1"/>
    <property type="molecule type" value="Genomic_DNA"/>
</dbReference>
<reference evidence="1 2" key="1">
    <citation type="journal article" date="2014" name="BMC Genomics">
        <title>Comparative genomics of the major fungal agents of human and animal Sporotrichosis: Sporothrix schenckii and Sporothrix brasiliensis.</title>
        <authorList>
            <person name="Teixeira M.M."/>
            <person name="de Almeida L.G."/>
            <person name="Kubitschek-Barreira P."/>
            <person name="Alves F.L."/>
            <person name="Kioshima E.S."/>
            <person name="Abadio A.K."/>
            <person name="Fernandes L."/>
            <person name="Derengowski L.S."/>
            <person name="Ferreira K.S."/>
            <person name="Souza R.C."/>
            <person name="Ruiz J.C."/>
            <person name="de Andrade N.C."/>
            <person name="Paes H.C."/>
            <person name="Nicola A.M."/>
            <person name="Albuquerque P."/>
            <person name="Gerber A.L."/>
            <person name="Martins V.P."/>
            <person name="Peconick L.D."/>
            <person name="Neto A.V."/>
            <person name="Chaucanez C.B."/>
            <person name="Silva P.A."/>
            <person name="Cunha O.L."/>
            <person name="de Oliveira F.F."/>
            <person name="dos Santos T.C."/>
            <person name="Barros A.L."/>
            <person name="Soares M.A."/>
            <person name="de Oliveira L.M."/>
            <person name="Marini M.M."/>
            <person name="Villalobos-Duno H."/>
            <person name="Cunha M.M."/>
            <person name="de Hoog S."/>
            <person name="da Silveira J.F."/>
            <person name="Henrissat B."/>
            <person name="Nino-Vega G.A."/>
            <person name="Cisalpino P.S."/>
            <person name="Mora-Montes H.M."/>
            <person name="Almeida S.R."/>
            <person name="Stajich J.E."/>
            <person name="Lopes-Bezerra L.M."/>
            <person name="Vasconcelos A.T."/>
            <person name="Felipe M.S."/>
        </authorList>
    </citation>
    <scope>NUCLEOTIDE SEQUENCE [LARGE SCALE GENOMIC DNA]</scope>
    <source>
        <strain evidence="1 2">1099-18</strain>
    </source>
</reference>
<dbReference type="KEGG" id="ssck:SPSK_06774"/>
<reference evidence="1 2" key="2">
    <citation type="journal article" date="2015" name="Eukaryot. Cell">
        <title>Asexual propagation of a virulent clone complex in a human and feline outbreak of sporotrichosis.</title>
        <authorList>
            <person name="Teixeira Mde M."/>
            <person name="Rodrigues A.M."/>
            <person name="Tsui C.K."/>
            <person name="de Almeida L.G."/>
            <person name="Van Diepeningen A.D."/>
            <person name="van den Ende B.G."/>
            <person name="Fernandes G.F."/>
            <person name="Kano R."/>
            <person name="Hamelin R.C."/>
            <person name="Lopes-Bezerra L.M."/>
            <person name="Vasconcelos A.T."/>
            <person name="de Hoog S."/>
            <person name="de Camargo Z.P."/>
            <person name="Felipe M.S."/>
        </authorList>
    </citation>
    <scope>NUCLEOTIDE SEQUENCE [LARGE SCALE GENOMIC DNA]</scope>
    <source>
        <strain evidence="1 2">1099-18</strain>
    </source>
</reference>
<gene>
    <name evidence="1" type="ORF">SPSK_06774</name>
</gene>
<proteinExistence type="predicted"/>
<accession>A0A0F2MIQ5</accession>
<name>A0A0F2MIQ5_SPOSC</name>
<dbReference type="Proteomes" id="UP000033710">
    <property type="component" value="Unassembled WGS sequence"/>
</dbReference>
<evidence type="ECO:0000313" key="1">
    <source>
        <dbReference type="EMBL" id="KJR89497.1"/>
    </source>
</evidence>
<evidence type="ECO:0000313" key="2">
    <source>
        <dbReference type="Proteomes" id="UP000033710"/>
    </source>
</evidence>
<comment type="caution">
    <text evidence="1">The sequence shown here is derived from an EMBL/GenBank/DDBJ whole genome shotgun (WGS) entry which is preliminary data.</text>
</comment>
<protein>
    <submittedName>
        <fullName evidence="1">Uncharacterized protein</fullName>
    </submittedName>
</protein>